<dbReference type="RefSeq" id="WP_045779635.1">
    <property type="nucleotide sequence ID" value="NZ_LAJX01000135.1"/>
</dbReference>
<sequence length="252" mass="27877">MSKPGRVIENLPTNMLKALSASSERGRGNTQSRALPIDEVNTRSLDVDRDLTVQRLMNTPAFRQKLTEQLSLPGVDEEIHQLSQQMPNTTLKNENFTVEEFKQQALTEPYSVVHIASHGVFGKTAETSFVMAYDNLININELESLLKSYKFQQQPISLITLSACQTAEGDDRAPLGLIGIALKANVGSALGSLWPVSDEAASLLMTEFYRGLTQPGIGKAEALRQAQIKLLKRSDLANPFYWSPFILAGNWL</sequence>
<evidence type="ECO:0000259" key="1">
    <source>
        <dbReference type="Pfam" id="PF12770"/>
    </source>
</evidence>
<reference evidence="2 3" key="2">
    <citation type="journal article" date="2016" name="Microb. Ecol.">
        <title>Genome Characteristics of a Novel Type I Methanotroph (Sn10-6) Isolated from a Flooded Indian Rice Field.</title>
        <authorList>
            <person name="Rahalkar M.C."/>
            <person name="Pandit P.S."/>
            <person name="Dhakephalkar P.K."/>
            <person name="Pore S."/>
            <person name="Arora P."/>
            <person name="Kapse N."/>
        </authorList>
    </citation>
    <scope>NUCLEOTIDE SEQUENCE [LARGE SCALE GENOMIC DNA]</scope>
    <source>
        <strain evidence="2 3">Sn10-6</strain>
    </source>
</reference>
<gene>
    <name evidence="2" type="ORF">VZ94_13550</name>
</gene>
<evidence type="ECO:0000313" key="3">
    <source>
        <dbReference type="Proteomes" id="UP000033684"/>
    </source>
</evidence>
<dbReference type="AlphaFoldDB" id="A0A0F3IHT5"/>
<accession>A0A0F3IHT5</accession>
<dbReference type="InterPro" id="IPR024983">
    <property type="entry name" value="CHAT_dom"/>
</dbReference>
<protein>
    <recommendedName>
        <fullName evidence="1">CHAT domain-containing protein</fullName>
    </recommendedName>
</protein>
<feature type="domain" description="CHAT" evidence="1">
    <location>
        <begin position="59"/>
        <end position="250"/>
    </location>
</feature>
<organism evidence="2 3">
    <name type="scientific">Methylocucumis oryzae</name>
    <dbReference type="NCBI Taxonomy" id="1632867"/>
    <lineage>
        <taxon>Bacteria</taxon>
        <taxon>Pseudomonadati</taxon>
        <taxon>Pseudomonadota</taxon>
        <taxon>Gammaproteobacteria</taxon>
        <taxon>Methylococcales</taxon>
        <taxon>Methylococcaceae</taxon>
        <taxon>Methylocucumis</taxon>
    </lineage>
</organism>
<keyword evidence="3" id="KW-1185">Reference proteome</keyword>
<dbReference type="Pfam" id="PF12770">
    <property type="entry name" value="CHAT"/>
    <property type="match status" value="1"/>
</dbReference>
<proteinExistence type="predicted"/>
<reference evidence="3" key="1">
    <citation type="submission" date="2015-03" db="EMBL/GenBank/DDBJ databases">
        <title>Draft genome sequence of a novel methanotroph (Sn10-6) isolated from flooded ricefield rhizosphere in India.</title>
        <authorList>
            <person name="Pandit P.S."/>
            <person name="Pore S.D."/>
            <person name="Arora P."/>
            <person name="Kapse N.G."/>
            <person name="Dhakephalkar P.K."/>
            <person name="Rahalkar M.C."/>
        </authorList>
    </citation>
    <scope>NUCLEOTIDE SEQUENCE [LARGE SCALE GENOMIC DNA]</scope>
    <source>
        <strain evidence="3">Sn10-6</strain>
    </source>
</reference>
<comment type="caution">
    <text evidence="2">The sequence shown here is derived from an EMBL/GenBank/DDBJ whole genome shotgun (WGS) entry which is preliminary data.</text>
</comment>
<dbReference type="EMBL" id="LAJX01000135">
    <property type="protein sequence ID" value="KJV06083.1"/>
    <property type="molecule type" value="Genomic_DNA"/>
</dbReference>
<dbReference type="Proteomes" id="UP000033684">
    <property type="component" value="Unassembled WGS sequence"/>
</dbReference>
<name>A0A0F3IHT5_9GAMM</name>
<evidence type="ECO:0000313" key="2">
    <source>
        <dbReference type="EMBL" id="KJV06083.1"/>
    </source>
</evidence>